<dbReference type="InterPro" id="IPR050952">
    <property type="entry name" value="TRIM-NHL_E3_ligases"/>
</dbReference>
<evidence type="ECO:0000313" key="1">
    <source>
        <dbReference type="EMBL" id="SVB00056.1"/>
    </source>
</evidence>
<dbReference type="InterPro" id="IPR011042">
    <property type="entry name" value="6-blade_b-propeller_TolB-like"/>
</dbReference>
<sequence length="318" mass="34796">MQIGNHQHNYQWTEKWGRIPDTNSAREGWAHHGIVVSKTRNVISFHQGEKSLITFDSDGILVDSCQTSVSNAHGMTLVQEGDDEFIWLADNVSGQVVKVDLGGNVVASISQPDIEVYASGGKYSPTDVAVHEERLGGKGEIIVTDGYGSSWVHYYDRDGNHQISIDGSEGSGGTFSTPHGVWIDRRKSEPELYIADRSNGQIQVYSLGGEFLRCFGTAPGADWLHSPSGFAAWGEYLVVAELRGSRVTLLDIKDEPSVYLGENTGAFKFNEGWPNVPHETLIPGKFNSPHGIAADHEGNIFVAEWLIGGRINKLTRSS</sequence>
<proteinExistence type="predicted"/>
<dbReference type="PANTHER" id="PTHR24104">
    <property type="entry name" value="E3 UBIQUITIN-PROTEIN LIGASE NHLRC1-RELATED"/>
    <property type="match status" value="1"/>
</dbReference>
<dbReference type="EMBL" id="UINC01025100">
    <property type="protein sequence ID" value="SVB00056.1"/>
    <property type="molecule type" value="Genomic_DNA"/>
</dbReference>
<dbReference type="SUPFAM" id="SSF101898">
    <property type="entry name" value="NHL repeat"/>
    <property type="match status" value="1"/>
</dbReference>
<gene>
    <name evidence="1" type="ORF">METZ01_LOCUS152910</name>
</gene>
<reference evidence="1" key="1">
    <citation type="submission" date="2018-05" db="EMBL/GenBank/DDBJ databases">
        <authorList>
            <person name="Lanie J.A."/>
            <person name="Ng W.-L."/>
            <person name="Kazmierczak K.M."/>
            <person name="Andrzejewski T.M."/>
            <person name="Davidsen T.M."/>
            <person name="Wayne K.J."/>
            <person name="Tettelin H."/>
            <person name="Glass J.I."/>
            <person name="Rusch D."/>
            <person name="Podicherti R."/>
            <person name="Tsui H.-C.T."/>
            <person name="Winkler M.E."/>
        </authorList>
    </citation>
    <scope>NUCLEOTIDE SEQUENCE</scope>
</reference>
<accession>A0A382AEX8</accession>
<dbReference type="GO" id="GO:0008270">
    <property type="term" value="F:zinc ion binding"/>
    <property type="evidence" value="ECO:0007669"/>
    <property type="project" value="UniProtKB-KW"/>
</dbReference>
<protein>
    <recommendedName>
        <fullName evidence="2">Peptidylamidoglycolate lyase</fullName>
    </recommendedName>
</protein>
<dbReference type="Gene3D" id="2.120.10.30">
    <property type="entry name" value="TolB, C-terminal domain"/>
    <property type="match status" value="1"/>
</dbReference>
<dbReference type="PANTHER" id="PTHR24104:SF25">
    <property type="entry name" value="PROTEIN LIN-41"/>
    <property type="match status" value="1"/>
</dbReference>
<evidence type="ECO:0008006" key="2">
    <source>
        <dbReference type="Google" id="ProtNLM"/>
    </source>
</evidence>
<dbReference type="AlphaFoldDB" id="A0A382AEX8"/>
<organism evidence="1">
    <name type="scientific">marine metagenome</name>
    <dbReference type="NCBI Taxonomy" id="408172"/>
    <lineage>
        <taxon>unclassified sequences</taxon>
        <taxon>metagenomes</taxon>
        <taxon>ecological metagenomes</taxon>
    </lineage>
</organism>
<name>A0A382AEX8_9ZZZZ</name>